<dbReference type="EMBL" id="LR787975">
    <property type="protein sequence ID" value="CAB3263837.1"/>
    <property type="molecule type" value="mRNA"/>
</dbReference>
<feature type="compositionally biased region" description="Low complexity" evidence="6">
    <location>
        <begin position="94"/>
        <end position="104"/>
    </location>
</feature>
<feature type="region of interest" description="Disordered" evidence="6">
    <location>
        <begin position="596"/>
        <end position="624"/>
    </location>
</feature>
<keyword evidence="3" id="KW-0862">Zinc</keyword>
<proteinExistence type="evidence at transcript level"/>
<feature type="domain" description="ELM2" evidence="7">
    <location>
        <begin position="242"/>
        <end position="338"/>
    </location>
</feature>
<reference evidence="9" key="1">
    <citation type="submission" date="2020-04" db="EMBL/GenBank/DDBJ databases">
        <authorList>
            <person name="Neveu A P."/>
        </authorList>
    </citation>
    <scope>NUCLEOTIDE SEQUENCE</scope>
    <source>
        <tissue evidence="9">Whole embryo</tissue>
    </source>
</reference>
<evidence type="ECO:0000256" key="2">
    <source>
        <dbReference type="ARBA" id="ARBA00022771"/>
    </source>
</evidence>
<evidence type="ECO:0000313" key="9">
    <source>
        <dbReference type="EMBL" id="CAB3263837.1"/>
    </source>
</evidence>
<dbReference type="CDD" id="cd11661">
    <property type="entry name" value="SANT_MTA3_like"/>
    <property type="match status" value="1"/>
</dbReference>
<dbReference type="SUPFAM" id="SSF46689">
    <property type="entry name" value="Homeodomain-like"/>
    <property type="match status" value="1"/>
</dbReference>
<feature type="region of interest" description="Disordered" evidence="6">
    <location>
        <begin position="425"/>
        <end position="452"/>
    </location>
</feature>
<dbReference type="PANTHER" id="PTHR10865">
    <property type="entry name" value="METASTASIS-ASSOCIATED PROTEIN AND MESODERM INDUCTION EARLY RESPONSE PROTEIN"/>
    <property type="match status" value="1"/>
</dbReference>
<feature type="region of interest" description="Disordered" evidence="6">
    <location>
        <begin position="122"/>
        <end position="243"/>
    </location>
</feature>
<gene>
    <name evidence="9" type="primary">Mier1</name>
</gene>
<feature type="domain" description="SANT" evidence="8">
    <location>
        <begin position="343"/>
        <end position="395"/>
    </location>
</feature>
<evidence type="ECO:0000256" key="4">
    <source>
        <dbReference type="ARBA" id="ARBA00023125"/>
    </source>
</evidence>
<feature type="compositionally biased region" description="Acidic residues" evidence="6">
    <location>
        <begin position="123"/>
        <end position="144"/>
    </location>
</feature>
<dbReference type="PANTHER" id="PTHR10865:SF28">
    <property type="entry name" value="ELM2 DOMAIN-CONTAINING PROTEIN"/>
    <property type="match status" value="1"/>
</dbReference>
<keyword evidence="4" id="KW-0238">DNA-binding</keyword>
<dbReference type="GO" id="GO:0042826">
    <property type="term" value="F:histone deacetylase binding"/>
    <property type="evidence" value="ECO:0007669"/>
    <property type="project" value="TreeGrafter"/>
</dbReference>
<name>A0A6F9DK62_9ASCI</name>
<dbReference type="GO" id="GO:0003714">
    <property type="term" value="F:transcription corepressor activity"/>
    <property type="evidence" value="ECO:0007669"/>
    <property type="project" value="TreeGrafter"/>
</dbReference>
<organism evidence="9">
    <name type="scientific">Phallusia mammillata</name>
    <dbReference type="NCBI Taxonomy" id="59560"/>
    <lineage>
        <taxon>Eukaryota</taxon>
        <taxon>Metazoa</taxon>
        <taxon>Chordata</taxon>
        <taxon>Tunicata</taxon>
        <taxon>Ascidiacea</taxon>
        <taxon>Phlebobranchia</taxon>
        <taxon>Ascidiidae</taxon>
        <taxon>Phallusia</taxon>
    </lineage>
</organism>
<dbReference type="PROSITE" id="PS51156">
    <property type="entry name" value="ELM2"/>
    <property type="match status" value="1"/>
</dbReference>
<feature type="region of interest" description="Disordered" evidence="6">
    <location>
        <begin position="468"/>
        <end position="491"/>
    </location>
</feature>
<evidence type="ECO:0000256" key="6">
    <source>
        <dbReference type="SAM" id="MobiDB-lite"/>
    </source>
</evidence>
<evidence type="ECO:0000256" key="1">
    <source>
        <dbReference type="ARBA" id="ARBA00022723"/>
    </source>
</evidence>
<dbReference type="AlphaFoldDB" id="A0A6F9DK62"/>
<keyword evidence="2" id="KW-0863">Zinc-finger</keyword>
<dbReference type="Pfam" id="PF01448">
    <property type="entry name" value="ELM2"/>
    <property type="match status" value="1"/>
</dbReference>
<protein>
    <submittedName>
        <fullName evidence="9">Mesoderm induction early response protein 1</fullName>
    </submittedName>
</protein>
<evidence type="ECO:0000256" key="3">
    <source>
        <dbReference type="ARBA" id="ARBA00022833"/>
    </source>
</evidence>
<dbReference type="SMART" id="SM01189">
    <property type="entry name" value="ELM2"/>
    <property type="match status" value="1"/>
</dbReference>
<dbReference type="GO" id="GO:0000122">
    <property type="term" value="P:negative regulation of transcription by RNA polymerase II"/>
    <property type="evidence" value="ECO:0007669"/>
    <property type="project" value="TreeGrafter"/>
</dbReference>
<dbReference type="InterPro" id="IPR000949">
    <property type="entry name" value="ELM2_dom"/>
</dbReference>
<dbReference type="GO" id="GO:0008270">
    <property type="term" value="F:zinc ion binding"/>
    <property type="evidence" value="ECO:0007669"/>
    <property type="project" value="UniProtKB-KW"/>
</dbReference>
<feature type="compositionally biased region" description="Polar residues" evidence="6">
    <location>
        <begin position="70"/>
        <end position="79"/>
    </location>
</feature>
<dbReference type="InterPro" id="IPR040138">
    <property type="entry name" value="MIER/MTA"/>
</dbReference>
<feature type="compositionally biased region" description="Polar residues" evidence="6">
    <location>
        <begin position="729"/>
        <end position="740"/>
    </location>
</feature>
<dbReference type="Gene3D" id="1.10.10.60">
    <property type="entry name" value="Homeodomain-like"/>
    <property type="match status" value="1"/>
</dbReference>
<dbReference type="InterPro" id="IPR017884">
    <property type="entry name" value="SANT_dom"/>
</dbReference>
<dbReference type="GO" id="GO:0003677">
    <property type="term" value="F:DNA binding"/>
    <property type="evidence" value="ECO:0007669"/>
    <property type="project" value="UniProtKB-KW"/>
</dbReference>
<feature type="region of interest" description="Disordered" evidence="6">
    <location>
        <begin position="55"/>
        <end position="109"/>
    </location>
</feature>
<feature type="compositionally biased region" description="Polar residues" evidence="6">
    <location>
        <begin position="428"/>
        <end position="449"/>
    </location>
</feature>
<dbReference type="InterPro" id="IPR009057">
    <property type="entry name" value="Homeodomain-like_sf"/>
</dbReference>
<evidence type="ECO:0000259" key="8">
    <source>
        <dbReference type="PROSITE" id="PS51293"/>
    </source>
</evidence>
<feature type="region of interest" description="Disordered" evidence="6">
    <location>
        <begin position="639"/>
        <end position="754"/>
    </location>
</feature>
<evidence type="ECO:0000256" key="5">
    <source>
        <dbReference type="ARBA" id="ARBA00023242"/>
    </source>
</evidence>
<feature type="compositionally biased region" description="Low complexity" evidence="6">
    <location>
        <begin position="702"/>
        <end position="715"/>
    </location>
</feature>
<dbReference type="PROSITE" id="PS51293">
    <property type="entry name" value="SANT"/>
    <property type="match status" value="1"/>
</dbReference>
<dbReference type="FunFam" id="1.10.10.60:FF:000012">
    <property type="entry name" value="Metastasis-associated 1 family, member 3"/>
    <property type="match status" value="1"/>
</dbReference>
<feature type="compositionally biased region" description="Basic and acidic residues" evidence="6">
    <location>
        <begin position="192"/>
        <end position="203"/>
    </location>
</feature>
<dbReference type="GO" id="GO:0005654">
    <property type="term" value="C:nucleoplasm"/>
    <property type="evidence" value="ECO:0007669"/>
    <property type="project" value="TreeGrafter"/>
</dbReference>
<sequence length="754" mass="83639">MLLLYCFFPNVSAVSIEYNMDDSSSNGCPNPELKEGSDNVILKMNMKFDGNTWKHCQNESGSAPDKEQTDIPSTSCGTSETKEKDANQQTTNIPRPSSPSSSLSNDDVDQEFEPSVDAMVHDFDDETTMEEEEEDDDGDSEELDDLTKEGEMPLEDLMALYYGKNDQPEDSTQKEPGTGSEISQSPSEENDGEGKNEVIEDRTRKLRSNATNFLSPPHQHHDSDADGDFDGDYAPPPEDWKKAPRVGENFQVDIIPDVEEQNPDYDDSTDKLVWDPTTISPDKVETYLTAVSMASSDDQNPLLIPTGQHLRDNEDALFLLTQCGNDTNEAIERFKWRPRSLASEMHVWSEDECRQFELGLSLYGKDFHAIHHNKVKTKAIGDIVKFYYIWKKTERYDNFNAKTRLGKKNILHPGVTDYMERLLDETEQPTSSQQNSVQLNHGAGSSSHSAPLAHSTALQQHLIDLRVTTRSNTRHRPHNHYGDSPSHEYSEMNGLLDSDFADDPGIFENIQPIPPHTVANLGNISPSVPFTVIEPTINVGYSDTGNFASLSSTITHPPVTSSAVDSSIASESGDVMQRHFQAAEVGCRDSDVLADQPKHSFRPLDPAEITPTLPPVDGAAVSDVRKTTPLPLDVLSSIDELESTYGKPRKDKNQDMQNSQEASRVPLKHPITPESHHNRNAKKSRTEKEDPILFEPPQLLCSTSDSSQAPRPSSSNDAPRSSEAPTPANVASNYQKPSQSGREKITDAPQLISC</sequence>
<keyword evidence="1" id="KW-0479">Metal-binding</keyword>
<accession>A0A6F9DK62</accession>
<evidence type="ECO:0000259" key="7">
    <source>
        <dbReference type="PROSITE" id="PS51156"/>
    </source>
</evidence>
<keyword evidence="5" id="KW-0539">Nucleus</keyword>